<name>A0ABU4NY63_9ACTN</name>
<keyword evidence="2" id="KW-1185">Reference proteome</keyword>
<dbReference type="RefSeq" id="WP_319063944.1">
    <property type="nucleotide sequence ID" value="NZ_JARAUS010001030.1"/>
</dbReference>
<evidence type="ECO:0000313" key="2">
    <source>
        <dbReference type="Proteomes" id="UP001271274"/>
    </source>
</evidence>
<comment type="caution">
    <text evidence="1">The sequence shown here is derived from an EMBL/GenBank/DDBJ whole genome shotgun (WGS) entry which is preliminary data.</text>
</comment>
<dbReference type="EMBL" id="JARAYU010000045">
    <property type="protein sequence ID" value="MDX3707219.1"/>
    <property type="molecule type" value="Genomic_DNA"/>
</dbReference>
<organism evidence="1 2">
    <name type="scientific">Streptomyces europaeiscabiei</name>
    <dbReference type="NCBI Taxonomy" id="146819"/>
    <lineage>
        <taxon>Bacteria</taxon>
        <taxon>Bacillati</taxon>
        <taxon>Actinomycetota</taxon>
        <taxon>Actinomycetes</taxon>
        <taxon>Kitasatosporales</taxon>
        <taxon>Streptomycetaceae</taxon>
        <taxon>Streptomyces</taxon>
    </lineage>
</organism>
<proteinExistence type="predicted"/>
<sequence length="108" mass="11458">MDLLVFFFADLTAPAAISLALAGWASGVSVLYLTYDAALVDFDPRPAVSRAVESGRLDSLLVTVANARYDARELAASAVLYARLSLRDAAFTAAALLALLTVRPEALR</sequence>
<protein>
    <recommendedName>
        <fullName evidence="3">Integral membrane protein</fullName>
    </recommendedName>
</protein>
<reference evidence="1 2" key="1">
    <citation type="journal article" date="2023" name="Microb. Genom.">
        <title>Mesoterricola silvestris gen. nov., sp. nov., Mesoterricola sediminis sp. nov., Geothrix oryzae sp. nov., Geothrix edaphica sp. nov., Geothrix rubra sp. nov., and Geothrix limicola sp. nov., six novel members of Acidobacteriota isolated from soils.</title>
        <authorList>
            <person name="Weisberg A.J."/>
            <person name="Pearce E."/>
            <person name="Kramer C.G."/>
            <person name="Chang J.H."/>
            <person name="Clarke C.R."/>
        </authorList>
    </citation>
    <scope>NUCLEOTIDE SEQUENCE [LARGE SCALE GENOMIC DNA]</scope>
    <source>
        <strain evidence="1 2">ID09-01A</strain>
    </source>
</reference>
<evidence type="ECO:0008006" key="3">
    <source>
        <dbReference type="Google" id="ProtNLM"/>
    </source>
</evidence>
<accession>A0ABU4NY63</accession>
<gene>
    <name evidence="1" type="ORF">PV662_47665</name>
</gene>
<evidence type="ECO:0000313" key="1">
    <source>
        <dbReference type="EMBL" id="MDX3707219.1"/>
    </source>
</evidence>
<dbReference type="Proteomes" id="UP001271274">
    <property type="component" value="Unassembled WGS sequence"/>
</dbReference>